<comment type="caution">
    <text evidence="1">The sequence shown here is derived from an EMBL/GenBank/DDBJ whole genome shotgun (WGS) entry which is preliminary data.</text>
</comment>
<reference evidence="2" key="1">
    <citation type="journal article" date="2019" name="Int. J. Syst. Evol. Microbiol.">
        <title>The Global Catalogue of Microorganisms (GCM) 10K type strain sequencing project: providing services to taxonomists for standard genome sequencing and annotation.</title>
        <authorList>
            <consortium name="The Broad Institute Genomics Platform"/>
            <consortium name="The Broad Institute Genome Sequencing Center for Infectious Disease"/>
            <person name="Wu L."/>
            <person name="Ma J."/>
        </authorList>
    </citation>
    <scope>NUCLEOTIDE SEQUENCE [LARGE SCALE GENOMIC DNA]</scope>
    <source>
        <strain evidence="2">CGMCC 1.15475</strain>
    </source>
</reference>
<evidence type="ECO:0000313" key="2">
    <source>
        <dbReference type="Proteomes" id="UP001597273"/>
    </source>
</evidence>
<protein>
    <submittedName>
        <fullName evidence="1">YaaL family protein</fullName>
    </submittedName>
</protein>
<dbReference type="Proteomes" id="UP001597273">
    <property type="component" value="Unassembled WGS sequence"/>
</dbReference>
<dbReference type="InterPro" id="IPR019644">
    <property type="entry name" value="DUF2508"/>
</dbReference>
<proteinExistence type="predicted"/>
<dbReference type="RefSeq" id="WP_204893837.1">
    <property type="nucleotide sequence ID" value="NZ_JBHUFW010000020.1"/>
</dbReference>
<organism evidence="1 2">
    <name type="scientific">Planococcus chinensis</name>
    <dbReference type="NCBI Taxonomy" id="272917"/>
    <lineage>
        <taxon>Bacteria</taxon>
        <taxon>Bacillati</taxon>
        <taxon>Bacillota</taxon>
        <taxon>Bacilli</taxon>
        <taxon>Bacillales</taxon>
        <taxon>Caryophanaceae</taxon>
        <taxon>Planococcus</taxon>
    </lineage>
</organism>
<keyword evidence="2" id="KW-1185">Reference proteome</keyword>
<gene>
    <name evidence="1" type="ORF">ACFSDB_17090</name>
</gene>
<dbReference type="EMBL" id="JBHUFW010000020">
    <property type="protein sequence ID" value="MFD1864612.1"/>
    <property type="molecule type" value="Genomic_DNA"/>
</dbReference>
<evidence type="ECO:0000313" key="1">
    <source>
        <dbReference type="EMBL" id="MFD1864612.1"/>
    </source>
</evidence>
<dbReference type="Pfam" id="PF10704">
    <property type="entry name" value="DUF2508"/>
    <property type="match status" value="1"/>
</dbReference>
<sequence>MFSKRGKLKREFDVQLIRQFLETKQEWEKAQALEELSVEYDQLCAAERKISESKNLFLLKEARIRKMSMK</sequence>
<accession>A0ABW4QLT5</accession>
<name>A0ABW4QLT5_9BACL</name>